<organism evidence="2 3">
    <name type="scientific">Cucurbitaria berberidis CBS 394.84</name>
    <dbReference type="NCBI Taxonomy" id="1168544"/>
    <lineage>
        <taxon>Eukaryota</taxon>
        <taxon>Fungi</taxon>
        <taxon>Dikarya</taxon>
        <taxon>Ascomycota</taxon>
        <taxon>Pezizomycotina</taxon>
        <taxon>Dothideomycetes</taxon>
        <taxon>Pleosporomycetidae</taxon>
        <taxon>Pleosporales</taxon>
        <taxon>Pleosporineae</taxon>
        <taxon>Cucurbitariaceae</taxon>
        <taxon>Cucurbitaria</taxon>
    </lineage>
</organism>
<reference evidence="2" key="1">
    <citation type="submission" date="2020-01" db="EMBL/GenBank/DDBJ databases">
        <authorList>
            <consortium name="DOE Joint Genome Institute"/>
            <person name="Haridas S."/>
            <person name="Albert R."/>
            <person name="Binder M."/>
            <person name="Bloem J."/>
            <person name="Labutti K."/>
            <person name="Salamov A."/>
            <person name="Andreopoulos B."/>
            <person name="Baker S.E."/>
            <person name="Barry K."/>
            <person name="Bills G."/>
            <person name="Bluhm B.H."/>
            <person name="Cannon C."/>
            <person name="Castanera R."/>
            <person name="Culley D.E."/>
            <person name="Daum C."/>
            <person name="Ezra D."/>
            <person name="Gonzalez J.B."/>
            <person name="Henrissat B."/>
            <person name="Kuo A."/>
            <person name="Liang C."/>
            <person name="Lipzen A."/>
            <person name="Lutzoni F."/>
            <person name="Magnuson J."/>
            <person name="Mondo S."/>
            <person name="Nolan M."/>
            <person name="Ohm R."/>
            <person name="Pangilinan J."/>
            <person name="Park H.-J."/>
            <person name="Ramirez L."/>
            <person name="Alfaro M."/>
            <person name="Sun H."/>
            <person name="Tritt A."/>
            <person name="Yoshinaga Y."/>
            <person name="Zwiers L.-H."/>
            <person name="Turgeon B.G."/>
            <person name="Goodwin S.B."/>
            <person name="Spatafora J.W."/>
            <person name="Crous P.W."/>
            <person name="Grigoriev I.V."/>
        </authorList>
    </citation>
    <scope>NUCLEOTIDE SEQUENCE</scope>
    <source>
        <strain evidence="2">CBS 394.84</strain>
    </source>
</reference>
<comment type="caution">
    <text evidence="2">The sequence shown here is derived from an EMBL/GenBank/DDBJ whole genome shotgun (WGS) entry which is preliminary data.</text>
</comment>
<dbReference type="RefSeq" id="XP_040792136.1">
    <property type="nucleotide sequence ID" value="XM_040926611.1"/>
</dbReference>
<proteinExistence type="predicted"/>
<keyword evidence="3" id="KW-1185">Reference proteome</keyword>
<feature type="transmembrane region" description="Helical" evidence="1">
    <location>
        <begin position="152"/>
        <end position="179"/>
    </location>
</feature>
<dbReference type="GeneID" id="63843863"/>
<feature type="transmembrane region" description="Helical" evidence="1">
    <location>
        <begin position="185"/>
        <end position="206"/>
    </location>
</feature>
<dbReference type="OrthoDB" id="3009728at2759"/>
<gene>
    <name evidence="2" type="ORF">K460DRAFT_119</name>
</gene>
<accession>A0A9P4GN90</accession>
<dbReference type="EMBL" id="ML976614">
    <property type="protein sequence ID" value="KAF1849573.1"/>
    <property type="molecule type" value="Genomic_DNA"/>
</dbReference>
<keyword evidence="1" id="KW-0472">Membrane</keyword>
<keyword evidence="1" id="KW-0812">Transmembrane</keyword>
<protein>
    <submittedName>
        <fullName evidence="2">Uncharacterized protein</fullName>
    </submittedName>
</protein>
<evidence type="ECO:0000313" key="2">
    <source>
        <dbReference type="EMBL" id="KAF1849573.1"/>
    </source>
</evidence>
<feature type="transmembrane region" description="Helical" evidence="1">
    <location>
        <begin position="271"/>
        <end position="294"/>
    </location>
</feature>
<dbReference type="Proteomes" id="UP000800039">
    <property type="component" value="Unassembled WGS sequence"/>
</dbReference>
<evidence type="ECO:0000313" key="3">
    <source>
        <dbReference type="Proteomes" id="UP000800039"/>
    </source>
</evidence>
<sequence>MWRKFEGPSYTGFSSVDEAMHNCTTVDNKASTRAGCWTVLNCVLAAASPHQQAKFSAAATILGLLPTVLCLISISTDELLQIHCRFPILALLLSLSNPSTISTSLSSDPVNIRPLHAERSLGLKKLLSYSVRLPLGNQLSLTLLYHDVILHVLAAGCVALIASQTLVLGVRGVVVFACWTWHNPFTWWAAGGILHLLQALTWRLCLGPIKPSLVDPWTRWTSSIASCKSVLAVRRPRIARGLALFFQVTGLMNYVYGTVILSGMMLVNPYIALRTVAVIGLSGLLAKLIAMWLLTIFPDIESQYIETLESHEGQKRTSSEDCDTTRIMIVDGE</sequence>
<dbReference type="AlphaFoldDB" id="A0A9P4GN90"/>
<feature type="transmembrane region" description="Helical" evidence="1">
    <location>
        <begin position="242"/>
        <end position="265"/>
    </location>
</feature>
<keyword evidence="1" id="KW-1133">Transmembrane helix</keyword>
<name>A0A9P4GN90_9PLEO</name>
<evidence type="ECO:0000256" key="1">
    <source>
        <dbReference type="SAM" id="Phobius"/>
    </source>
</evidence>